<dbReference type="InterPro" id="IPR006517">
    <property type="entry name" value="Phage_terminase_lsu-like_C"/>
</dbReference>
<dbReference type="Gene3D" id="3.30.420.240">
    <property type="match status" value="1"/>
</dbReference>
<dbReference type="Proteomes" id="UP000033924">
    <property type="component" value="Unassembled WGS sequence"/>
</dbReference>
<dbReference type="PATRIC" id="fig|65700.7.peg.5789"/>
<dbReference type="STRING" id="65700.SY86_23280"/>
<name>A0A0M2KK18_9GAMM</name>
<gene>
    <name evidence="2" type="ORF">SY86_23280</name>
</gene>
<accession>A0A0M2KK18</accession>
<sequence>MSSKSSLKAFREKIARIQGELRDRIESASCGLDSSPEAIQARRLQVSDPVTGFRFFVNTYFKHHLHHPETSALHEYLYERLPQIVTSPESENDVIAAPRGEAKTTLGQQLFDLWCVVLELKKFIIIAFDTSAQSAESLEVIKAELLYNAGLALDFPEACGQGRVWRIGCILTASGIKIESAGQGQSLRGRKHGAYRPDLVHLDDLENDENVVTPKQRDKLEKWLNSTVLPLGGAGVKLDVIYVGSILHYDSVLARTMKNPLWNAKRFQAILAWPENLALWDEWEAVLRGKGKNAAKAFYNRHEKALLKGSRVSWAARPLLALMLIRVRVGTRAFDAEYQNDPVSGEHAIFHGCIHEWRELEPDLIYFGACDPSLGKHNSRGNDPSALLIGGWHRIKKVLKVVRADIRVRRPKKIITDVIQLQREFGCVAWAFESVQFQDFLRETLIEESLKAGVPVPARSVIPTTDKFGRIESLQPFMENERILIGRMLATLREQLMHFPMADHDDGPDALHMLFAIASTSVGNFEFISVSQLEAVEPDSPSRRRHDDDDDYGSDGFGAGGW</sequence>
<feature type="region of interest" description="Disordered" evidence="1">
    <location>
        <begin position="536"/>
        <end position="562"/>
    </location>
</feature>
<dbReference type="AlphaFoldDB" id="A0A0M2KK18"/>
<keyword evidence="3" id="KW-1185">Reference proteome</keyword>
<evidence type="ECO:0000256" key="1">
    <source>
        <dbReference type="SAM" id="MobiDB-lite"/>
    </source>
</evidence>
<organism evidence="2 3">
    <name type="scientific">Erwinia tracheiphila</name>
    <dbReference type="NCBI Taxonomy" id="65700"/>
    <lineage>
        <taxon>Bacteria</taxon>
        <taxon>Pseudomonadati</taxon>
        <taxon>Pseudomonadota</taxon>
        <taxon>Gammaproteobacteria</taxon>
        <taxon>Enterobacterales</taxon>
        <taxon>Erwiniaceae</taxon>
        <taxon>Erwinia</taxon>
    </lineage>
</organism>
<protein>
    <submittedName>
        <fullName evidence="2">Phage protein</fullName>
    </submittedName>
</protein>
<reference evidence="2 3" key="1">
    <citation type="submission" date="2015-01" db="EMBL/GenBank/DDBJ databases">
        <title>Erwinia tracheiphila.</title>
        <authorList>
            <person name="Shapiro L.R."/>
        </authorList>
    </citation>
    <scope>NUCLEOTIDE SEQUENCE [LARGE SCALE GENOMIC DNA]</scope>
    <source>
        <strain evidence="2 3">BuffGH</strain>
    </source>
</reference>
<proteinExistence type="predicted"/>
<evidence type="ECO:0000313" key="2">
    <source>
        <dbReference type="EMBL" id="KKF37657.1"/>
    </source>
</evidence>
<evidence type="ECO:0000313" key="3">
    <source>
        <dbReference type="Proteomes" id="UP000033924"/>
    </source>
</evidence>
<dbReference type="RefSeq" id="WP_016192722.1">
    <property type="nucleotide sequence ID" value="NZ_CP089932.1"/>
</dbReference>
<comment type="caution">
    <text evidence="2">The sequence shown here is derived from an EMBL/GenBank/DDBJ whole genome shotgun (WGS) entry which is preliminary data.</text>
</comment>
<dbReference type="EMBL" id="JXNU01000003">
    <property type="protein sequence ID" value="KKF37657.1"/>
    <property type="molecule type" value="Genomic_DNA"/>
</dbReference>
<dbReference type="NCBIfam" id="TIGR01630">
    <property type="entry name" value="psiM2_ORF9"/>
    <property type="match status" value="1"/>
</dbReference>